<dbReference type="Pfam" id="PF02518">
    <property type="entry name" value="HATPase_c"/>
    <property type="match status" value="1"/>
</dbReference>
<organism evidence="9 10">
    <name type="scientific">Rhodocytophaga rosea</name>
    <dbReference type="NCBI Taxonomy" id="2704465"/>
    <lineage>
        <taxon>Bacteria</taxon>
        <taxon>Pseudomonadati</taxon>
        <taxon>Bacteroidota</taxon>
        <taxon>Cytophagia</taxon>
        <taxon>Cytophagales</taxon>
        <taxon>Rhodocytophagaceae</taxon>
        <taxon>Rhodocytophaga</taxon>
    </lineage>
</organism>
<evidence type="ECO:0000259" key="6">
    <source>
        <dbReference type="PROSITE" id="PS50109"/>
    </source>
</evidence>
<dbReference type="PRINTS" id="PR00344">
    <property type="entry name" value="BCTRLSENSOR"/>
</dbReference>
<dbReference type="PROSITE" id="PS50113">
    <property type="entry name" value="PAC"/>
    <property type="match status" value="1"/>
</dbReference>
<dbReference type="CDD" id="cd00075">
    <property type="entry name" value="HATPase"/>
    <property type="match status" value="1"/>
</dbReference>
<evidence type="ECO:0000313" key="9">
    <source>
        <dbReference type="EMBL" id="QHT66379.1"/>
    </source>
</evidence>
<dbReference type="InterPro" id="IPR004358">
    <property type="entry name" value="Sig_transdc_His_kin-like_C"/>
</dbReference>
<dbReference type="Gene3D" id="3.30.565.10">
    <property type="entry name" value="Histidine kinase-like ATPase, C-terminal domain"/>
    <property type="match status" value="1"/>
</dbReference>
<dbReference type="InterPro" id="IPR003661">
    <property type="entry name" value="HisK_dim/P_dom"/>
</dbReference>
<dbReference type="PANTHER" id="PTHR43304">
    <property type="entry name" value="PHYTOCHROME-LIKE PROTEIN CPH1"/>
    <property type="match status" value="1"/>
</dbReference>
<evidence type="ECO:0000256" key="4">
    <source>
        <dbReference type="ARBA" id="ARBA00022679"/>
    </source>
</evidence>
<dbReference type="EMBL" id="CP048222">
    <property type="protein sequence ID" value="QHT66379.1"/>
    <property type="molecule type" value="Genomic_DNA"/>
</dbReference>
<dbReference type="InterPro" id="IPR005467">
    <property type="entry name" value="His_kinase_dom"/>
</dbReference>
<dbReference type="InterPro" id="IPR036097">
    <property type="entry name" value="HisK_dim/P_sf"/>
</dbReference>
<dbReference type="EC" id="2.7.13.3" evidence="2"/>
<feature type="domain" description="Histidine kinase" evidence="6">
    <location>
        <begin position="162"/>
        <end position="375"/>
    </location>
</feature>
<dbReference type="Gene3D" id="1.10.287.130">
    <property type="match status" value="1"/>
</dbReference>
<dbReference type="InterPro" id="IPR003594">
    <property type="entry name" value="HATPase_dom"/>
</dbReference>
<evidence type="ECO:0000256" key="2">
    <source>
        <dbReference type="ARBA" id="ARBA00012438"/>
    </source>
</evidence>
<dbReference type="Proteomes" id="UP000480178">
    <property type="component" value="Chromosome"/>
</dbReference>
<protein>
    <recommendedName>
        <fullName evidence="2">histidine kinase</fullName>
        <ecNumber evidence="2">2.7.13.3</ecNumber>
    </recommendedName>
</protein>
<evidence type="ECO:0000259" key="8">
    <source>
        <dbReference type="PROSITE" id="PS50113"/>
    </source>
</evidence>
<evidence type="ECO:0000256" key="3">
    <source>
        <dbReference type="ARBA" id="ARBA00022553"/>
    </source>
</evidence>
<evidence type="ECO:0000313" key="10">
    <source>
        <dbReference type="Proteomes" id="UP000480178"/>
    </source>
</evidence>
<dbReference type="SUPFAM" id="SSF55785">
    <property type="entry name" value="PYP-like sensor domain (PAS domain)"/>
    <property type="match status" value="1"/>
</dbReference>
<keyword evidence="3" id="KW-0597">Phosphoprotein</keyword>
<feature type="domain" description="PAS" evidence="7">
    <location>
        <begin position="34"/>
        <end position="71"/>
    </location>
</feature>
<dbReference type="InterPro" id="IPR000700">
    <property type="entry name" value="PAS-assoc_C"/>
</dbReference>
<evidence type="ECO:0000259" key="7">
    <source>
        <dbReference type="PROSITE" id="PS50112"/>
    </source>
</evidence>
<dbReference type="InterPro" id="IPR036890">
    <property type="entry name" value="HATPase_C_sf"/>
</dbReference>
<dbReference type="PANTHER" id="PTHR43304:SF1">
    <property type="entry name" value="PAC DOMAIN-CONTAINING PROTEIN"/>
    <property type="match status" value="1"/>
</dbReference>
<dbReference type="InterPro" id="IPR035965">
    <property type="entry name" value="PAS-like_dom_sf"/>
</dbReference>
<dbReference type="CDD" id="cd00130">
    <property type="entry name" value="PAS"/>
    <property type="match status" value="1"/>
</dbReference>
<dbReference type="GO" id="GO:0000155">
    <property type="term" value="F:phosphorelay sensor kinase activity"/>
    <property type="evidence" value="ECO:0007669"/>
    <property type="project" value="InterPro"/>
</dbReference>
<dbReference type="SMART" id="SM00387">
    <property type="entry name" value="HATPase_c"/>
    <property type="match status" value="1"/>
</dbReference>
<dbReference type="NCBIfam" id="TIGR00229">
    <property type="entry name" value="sensory_box"/>
    <property type="match status" value="1"/>
</dbReference>
<feature type="domain" description="PAC" evidence="8">
    <location>
        <begin position="93"/>
        <end position="145"/>
    </location>
</feature>
<sequence>MIEEEDAFKHSGPLWLEGDSINKLIIESVKDYAIFMLDTDGRILTWNIGAERIKGYQAKEIIGKHFSVFYPPEALADQYPQYELRKAKQEGRFEDEGWRVRKDGSTFWANVVITAIYNTDTQHIGFSKVTRDLTEKLRNEELMKKNKELHKINIDLDNFIYTASHDLKAPIVNLEGLLSRLSKKLILIESSAEMEILEMMKTSILNLKKTIANLVEITKSQQNTGEAIEAISFSEIIDHAKEDIDLLIVESDAQFREELMVKEVLFNRAYLKSILHNLLTNAIKYRSPSRDLQITIRTYREASYIVLSVKDNGLGLSKTQQSNLFSLFRRFHTHVEGSGIGLYLVKRIIENRQGRIEIESEINKGSEFKIFFVSE</sequence>
<dbReference type="InterPro" id="IPR000014">
    <property type="entry name" value="PAS"/>
</dbReference>
<proteinExistence type="predicted"/>
<dbReference type="RefSeq" id="WP_162442437.1">
    <property type="nucleotide sequence ID" value="NZ_CP048222.1"/>
</dbReference>
<evidence type="ECO:0000256" key="1">
    <source>
        <dbReference type="ARBA" id="ARBA00000085"/>
    </source>
</evidence>
<dbReference type="Pfam" id="PF13426">
    <property type="entry name" value="PAS_9"/>
    <property type="match status" value="1"/>
</dbReference>
<keyword evidence="4" id="KW-0808">Transferase</keyword>
<accession>A0A6C0GEE1</accession>
<dbReference type="KEGG" id="rhoz:GXP67_06760"/>
<dbReference type="PROSITE" id="PS50109">
    <property type="entry name" value="HIS_KIN"/>
    <property type="match status" value="1"/>
</dbReference>
<gene>
    <name evidence="9" type="ORF">GXP67_06760</name>
</gene>
<keyword evidence="5" id="KW-0418">Kinase</keyword>
<reference evidence="9 10" key="1">
    <citation type="submission" date="2020-01" db="EMBL/GenBank/DDBJ databases">
        <authorList>
            <person name="Kim M.K."/>
        </authorList>
    </citation>
    <scope>NUCLEOTIDE SEQUENCE [LARGE SCALE GENOMIC DNA]</scope>
    <source>
        <strain evidence="9 10">172606-1</strain>
    </source>
</reference>
<dbReference type="SMART" id="SM00091">
    <property type="entry name" value="PAS"/>
    <property type="match status" value="1"/>
</dbReference>
<evidence type="ECO:0000256" key="5">
    <source>
        <dbReference type="ARBA" id="ARBA00022777"/>
    </source>
</evidence>
<dbReference type="InterPro" id="IPR052162">
    <property type="entry name" value="Sensor_kinase/Photoreceptor"/>
</dbReference>
<dbReference type="CDD" id="cd00082">
    <property type="entry name" value="HisKA"/>
    <property type="match status" value="1"/>
</dbReference>
<dbReference type="Gene3D" id="3.30.450.20">
    <property type="entry name" value="PAS domain"/>
    <property type="match status" value="1"/>
</dbReference>
<keyword evidence="10" id="KW-1185">Reference proteome</keyword>
<dbReference type="AlphaFoldDB" id="A0A6C0GEE1"/>
<dbReference type="SUPFAM" id="SSF55874">
    <property type="entry name" value="ATPase domain of HSP90 chaperone/DNA topoisomerase II/histidine kinase"/>
    <property type="match status" value="1"/>
</dbReference>
<dbReference type="SUPFAM" id="SSF47384">
    <property type="entry name" value="Homodimeric domain of signal transducing histidine kinase"/>
    <property type="match status" value="1"/>
</dbReference>
<dbReference type="PROSITE" id="PS50112">
    <property type="entry name" value="PAS"/>
    <property type="match status" value="1"/>
</dbReference>
<comment type="catalytic activity">
    <reaction evidence="1">
        <text>ATP + protein L-histidine = ADP + protein N-phospho-L-histidine.</text>
        <dbReference type="EC" id="2.7.13.3"/>
    </reaction>
</comment>
<name>A0A6C0GEE1_9BACT</name>